<dbReference type="Proteomes" id="UP001287356">
    <property type="component" value="Unassembled WGS sequence"/>
</dbReference>
<comment type="caution">
    <text evidence="3">The sequence shown here is derived from an EMBL/GenBank/DDBJ whole genome shotgun (WGS) entry which is preliminary data.</text>
</comment>
<evidence type="ECO:0000313" key="4">
    <source>
        <dbReference type="Proteomes" id="UP001287356"/>
    </source>
</evidence>
<sequence>MQQTEEQPGPPRPPGDVGTSTDLCRSEVSADKTSWHCFPAEVRLKILEVLFRDGCSLAGFATRHNFARITLTPVRLWDFGSVIRRNRALVHYVWLCLELEEYDCPDCAPPKGPDMKALKTDNTIIAASLFQLLSTLSTWEPNGSLLLDISAHSPNRLGALGPPLELHKLDDYRHGWSNGRQVSAPNMWAFRKFSQHILGEFPSETQWWKELPSVPAVTGVLLRQQTRRRWVPASLGRFFACLPRLQEIHYEPWMEYHTVAQDIMDASYVSLFRSLTGSKLKRIILFENLNQQYFQALQQSLGGNGTRVPNRQVSSAVAMASLELEYLSASFMVDAADFFDASAAAATEMPRLETMEIWSGGEGLAALFRYQSGRCGPAVITWKGTWELSLRPLELLDAAAVVKSQGDAFHHLNMSNMVLRPISLRQVRREQAIRQGTNP</sequence>
<feature type="domain" description="DUF6546" evidence="2">
    <location>
        <begin position="278"/>
        <end position="341"/>
    </location>
</feature>
<dbReference type="EMBL" id="JAULSN010000002">
    <property type="protein sequence ID" value="KAK3380247.1"/>
    <property type="molecule type" value="Genomic_DNA"/>
</dbReference>
<name>A0AAE0NEX2_9PEZI</name>
<protein>
    <recommendedName>
        <fullName evidence="2">DUF6546 domain-containing protein</fullName>
    </recommendedName>
</protein>
<dbReference type="InterPro" id="IPR046676">
    <property type="entry name" value="DUF6546"/>
</dbReference>
<dbReference type="Pfam" id="PF20183">
    <property type="entry name" value="DUF6546"/>
    <property type="match status" value="2"/>
</dbReference>
<reference evidence="3" key="2">
    <citation type="submission" date="2023-06" db="EMBL/GenBank/DDBJ databases">
        <authorList>
            <consortium name="Lawrence Berkeley National Laboratory"/>
            <person name="Haridas S."/>
            <person name="Hensen N."/>
            <person name="Bonometti L."/>
            <person name="Westerberg I."/>
            <person name="Brannstrom I.O."/>
            <person name="Guillou S."/>
            <person name="Cros-Aarteil S."/>
            <person name="Calhoun S."/>
            <person name="Kuo A."/>
            <person name="Mondo S."/>
            <person name="Pangilinan J."/>
            <person name="Riley R."/>
            <person name="Labutti K."/>
            <person name="Andreopoulos B."/>
            <person name="Lipzen A."/>
            <person name="Chen C."/>
            <person name="Yanf M."/>
            <person name="Daum C."/>
            <person name="Ng V."/>
            <person name="Clum A."/>
            <person name="Steindorff A."/>
            <person name="Ohm R."/>
            <person name="Martin F."/>
            <person name="Silar P."/>
            <person name="Natvig D."/>
            <person name="Lalanne C."/>
            <person name="Gautier V."/>
            <person name="Ament-Velasquez S.L."/>
            <person name="Kruys A."/>
            <person name="Hutchinson M.I."/>
            <person name="Powell A.J."/>
            <person name="Barry K."/>
            <person name="Miller A.N."/>
            <person name="Grigoriev I.V."/>
            <person name="Debuchy R."/>
            <person name="Gladieux P."/>
            <person name="Thoren M.H."/>
            <person name="Johannesson H."/>
        </authorList>
    </citation>
    <scope>NUCLEOTIDE SEQUENCE</scope>
    <source>
        <strain evidence="3">CBS 958.72</strain>
    </source>
</reference>
<accession>A0AAE0NEX2</accession>
<keyword evidence="4" id="KW-1185">Reference proteome</keyword>
<organism evidence="3 4">
    <name type="scientific">Lasiosphaeria ovina</name>
    <dbReference type="NCBI Taxonomy" id="92902"/>
    <lineage>
        <taxon>Eukaryota</taxon>
        <taxon>Fungi</taxon>
        <taxon>Dikarya</taxon>
        <taxon>Ascomycota</taxon>
        <taxon>Pezizomycotina</taxon>
        <taxon>Sordariomycetes</taxon>
        <taxon>Sordariomycetidae</taxon>
        <taxon>Sordariales</taxon>
        <taxon>Lasiosphaeriaceae</taxon>
        <taxon>Lasiosphaeria</taxon>
    </lineage>
</organism>
<feature type="domain" description="DUF6546" evidence="2">
    <location>
        <begin position="342"/>
        <end position="391"/>
    </location>
</feature>
<evidence type="ECO:0000259" key="2">
    <source>
        <dbReference type="Pfam" id="PF20183"/>
    </source>
</evidence>
<reference evidence="3" key="1">
    <citation type="journal article" date="2023" name="Mol. Phylogenet. Evol.">
        <title>Genome-scale phylogeny and comparative genomics of the fungal order Sordariales.</title>
        <authorList>
            <person name="Hensen N."/>
            <person name="Bonometti L."/>
            <person name="Westerberg I."/>
            <person name="Brannstrom I.O."/>
            <person name="Guillou S."/>
            <person name="Cros-Aarteil S."/>
            <person name="Calhoun S."/>
            <person name="Haridas S."/>
            <person name="Kuo A."/>
            <person name="Mondo S."/>
            <person name="Pangilinan J."/>
            <person name="Riley R."/>
            <person name="LaButti K."/>
            <person name="Andreopoulos B."/>
            <person name="Lipzen A."/>
            <person name="Chen C."/>
            <person name="Yan M."/>
            <person name="Daum C."/>
            <person name="Ng V."/>
            <person name="Clum A."/>
            <person name="Steindorff A."/>
            <person name="Ohm R.A."/>
            <person name="Martin F."/>
            <person name="Silar P."/>
            <person name="Natvig D.O."/>
            <person name="Lalanne C."/>
            <person name="Gautier V."/>
            <person name="Ament-Velasquez S.L."/>
            <person name="Kruys A."/>
            <person name="Hutchinson M.I."/>
            <person name="Powell A.J."/>
            <person name="Barry K."/>
            <person name="Miller A.N."/>
            <person name="Grigoriev I.V."/>
            <person name="Debuchy R."/>
            <person name="Gladieux P."/>
            <person name="Hiltunen Thoren M."/>
            <person name="Johannesson H."/>
        </authorList>
    </citation>
    <scope>NUCLEOTIDE SEQUENCE</scope>
    <source>
        <strain evidence="3">CBS 958.72</strain>
    </source>
</reference>
<feature type="region of interest" description="Disordered" evidence="1">
    <location>
        <begin position="1"/>
        <end position="21"/>
    </location>
</feature>
<evidence type="ECO:0000313" key="3">
    <source>
        <dbReference type="EMBL" id="KAK3380247.1"/>
    </source>
</evidence>
<gene>
    <name evidence="3" type="ORF">B0T24DRAFT_647542</name>
</gene>
<evidence type="ECO:0000256" key="1">
    <source>
        <dbReference type="SAM" id="MobiDB-lite"/>
    </source>
</evidence>
<proteinExistence type="predicted"/>
<dbReference type="AlphaFoldDB" id="A0AAE0NEX2"/>